<protein>
    <recommendedName>
        <fullName evidence="4">Nuclear pore protein</fullName>
    </recommendedName>
</protein>
<keyword evidence="3 4" id="KW-0539">Nucleus</keyword>
<evidence type="ECO:0000256" key="4">
    <source>
        <dbReference type="RuleBase" id="RU364035"/>
    </source>
</evidence>
<keyword evidence="4" id="KW-0813">Transport</keyword>
<proteinExistence type="inferred from homology"/>
<evidence type="ECO:0000256" key="3">
    <source>
        <dbReference type="ARBA" id="ARBA00023242"/>
    </source>
</evidence>
<dbReference type="Proteomes" id="UP001476247">
    <property type="component" value="Unassembled WGS sequence"/>
</dbReference>
<keyword evidence="4" id="KW-0906">Nuclear pore complex</keyword>
<keyword evidence="4" id="KW-0653">Protein transport</keyword>
<dbReference type="InterPro" id="IPR007231">
    <property type="entry name" value="Nucleoporin_int_Nup93/Nic96"/>
</dbReference>
<gene>
    <name evidence="5" type="ORF">HPULCUR_009701</name>
</gene>
<dbReference type="PANTHER" id="PTHR11225:SF4">
    <property type="entry name" value="NUCLEAR PORE COMPLEX PROTEIN NUP93"/>
    <property type="match status" value="1"/>
</dbReference>
<keyword evidence="4" id="KW-0509">mRNA transport</keyword>
<dbReference type="PANTHER" id="PTHR11225">
    <property type="entry name" value="NUCLEAR PORE COMPLEX PROTEIN NUP93 NUCLEOPORIN NUP93 DEAD EYE PROTEIN"/>
    <property type="match status" value="1"/>
</dbReference>
<dbReference type="EMBL" id="BAABUJ010000033">
    <property type="protein sequence ID" value="GAA5804214.1"/>
    <property type="molecule type" value="Genomic_DNA"/>
</dbReference>
<sequence length="850" mass="98609">MSSKLFEKLLQSSKALVDSPTQSETPQLERELSQIASESLLLKNRLNTDQGLNATAHYFLAQSGANTQEVCETLNTIDTRVTFQPLEKLPTNDVESYLKQVQKEIVIATVQETNRNTRENVLELLEDSLQRNWRDSRRKILEDWDYEQEDKKFGRKVQGKDQQVQSFKKQMISFSTVIKELNKSRLLSENTPIIKKFKSLAQLTSCDKMQERSMLDSWDIASSLTNESRENGPQFNVSLYGGADTTVKKNRRLIESSRGWLENEFMSYVKDTLNKKAVEAKVGGSPSLKHRMQAFMTSVFSKNSIWIDEKLEIQKNMPIWLYTYLLIRSGHHDLALNFVNENTVFFNDSPSFPTYLKEYFSSPVKLVSDQHRKEILEQYQRMVYGNIPSDPYKILLYKIIGRCELESKNIPVVIKTTEDYLWLELMLIRESVNLERYSFEIYRLTHFQNKISNAGPAHFDPNGTNPWFYFKILLLSLQFEKAIDYLYKSEKFRLEAVHFGIALAYYGLPCIPKEPLEHTLELLVTEVDGSVSLNFSRLISQFVRLFVTDASDDTLQYLYLITLYPTEDMTILCREYIINYIVRCDKYKQIIGYIDNKQGTVQPGSIEQYKPLIGIDRHNGDIYKKAILYPIAQKFQHAGKYKDAVSAYELGGKYTDALKVLNTEIDYALDRPSDPKGQGLLQQHRVDESLIEFCNTVLRNYENNVHIDCDQKVLDTHKTLLKFLQACIQYEQGQYEQTVEIIKSTYILPDNTDFTNVQSAAMRFDNHTEYTIRKHISDILVMTMESYHKLWQKYSVYNANIHTGYQENIAKIKGEASAILQFVSLIKFEIPADIVVKLNKNELLAKNVLF</sequence>
<comment type="subcellular location">
    <subcellularLocation>
        <location evidence="1">Nucleus envelope</location>
    </subcellularLocation>
    <subcellularLocation>
        <location evidence="4">Nucleus</location>
        <location evidence="4">Nuclear pore complex</location>
    </subcellularLocation>
</comment>
<reference evidence="5 6" key="1">
    <citation type="submission" date="2024-04" db="EMBL/GenBank/DDBJ databases">
        <title>genome sequences of Mucor flavus KT1a and Helicostylum pulchrum KT1b strains isolation_sourced from the surface of a dry-aged beef.</title>
        <authorList>
            <person name="Toyotome T."/>
            <person name="Hosono M."/>
            <person name="Torimaru M."/>
            <person name="Fukuda K."/>
            <person name="Mikami N."/>
        </authorList>
    </citation>
    <scope>NUCLEOTIDE SEQUENCE [LARGE SCALE GENOMIC DNA]</scope>
    <source>
        <strain evidence="5 6">KT1b</strain>
    </source>
</reference>
<organism evidence="5 6">
    <name type="scientific">Helicostylum pulchrum</name>
    <dbReference type="NCBI Taxonomy" id="562976"/>
    <lineage>
        <taxon>Eukaryota</taxon>
        <taxon>Fungi</taxon>
        <taxon>Fungi incertae sedis</taxon>
        <taxon>Mucoromycota</taxon>
        <taxon>Mucoromycotina</taxon>
        <taxon>Mucoromycetes</taxon>
        <taxon>Mucorales</taxon>
        <taxon>Mucorineae</taxon>
        <taxon>Mucoraceae</taxon>
        <taxon>Helicostylum</taxon>
    </lineage>
</organism>
<evidence type="ECO:0000313" key="5">
    <source>
        <dbReference type="EMBL" id="GAA5804214.1"/>
    </source>
</evidence>
<name>A0ABP9YB81_9FUNG</name>
<keyword evidence="4" id="KW-0811">Translocation</keyword>
<evidence type="ECO:0000313" key="6">
    <source>
        <dbReference type="Proteomes" id="UP001476247"/>
    </source>
</evidence>
<keyword evidence="4" id="KW-0472">Membrane</keyword>
<comment type="caution">
    <text evidence="5">The sequence shown here is derived from an EMBL/GenBank/DDBJ whole genome shotgun (WGS) entry which is preliminary data.</text>
</comment>
<evidence type="ECO:0000256" key="2">
    <source>
        <dbReference type="ARBA" id="ARBA00010186"/>
    </source>
</evidence>
<evidence type="ECO:0000256" key="1">
    <source>
        <dbReference type="ARBA" id="ARBA00004259"/>
    </source>
</evidence>
<accession>A0ABP9YB81</accession>
<keyword evidence="6" id="KW-1185">Reference proteome</keyword>
<dbReference type="Pfam" id="PF04097">
    <property type="entry name" value="Nic96"/>
    <property type="match status" value="1"/>
</dbReference>
<comment type="similarity">
    <text evidence="2 4">Belongs to the nucleoporin interacting component (NIC) family.</text>
</comment>